<name>A0A9Q0AIU2_9PEZI</name>
<dbReference type="InterPro" id="IPR046488">
    <property type="entry name" value="Sfc3/Tfc3_C"/>
</dbReference>
<keyword evidence="6" id="KW-0479">Metal-binding</keyword>
<feature type="region of interest" description="Disordered" evidence="7">
    <location>
        <begin position="1315"/>
        <end position="1334"/>
    </location>
</feature>
<feature type="region of interest" description="Disordered" evidence="7">
    <location>
        <begin position="686"/>
        <end position="740"/>
    </location>
</feature>
<dbReference type="InterPro" id="IPR044210">
    <property type="entry name" value="Tfc3-like"/>
</dbReference>
<keyword evidence="3" id="KW-0238">DNA-binding</keyword>
<evidence type="ECO:0000259" key="8">
    <source>
        <dbReference type="PROSITE" id="PS50157"/>
    </source>
</evidence>
<keyword evidence="6" id="KW-0863">Zinc-finger</keyword>
<feature type="region of interest" description="Disordered" evidence="7">
    <location>
        <begin position="366"/>
        <end position="410"/>
    </location>
</feature>
<feature type="domain" description="C2H2-type" evidence="8">
    <location>
        <begin position="733"/>
        <end position="761"/>
    </location>
</feature>
<keyword evidence="5" id="KW-0539">Nucleus</keyword>
<reference evidence="9" key="1">
    <citation type="submission" date="2021-03" db="EMBL/GenBank/DDBJ databases">
        <title>Revisited historic fungal species revealed as producer of novel bioactive compounds through whole genome sequencing and comparative genomics.</title>
        <authorList>
            <person name="Vignolle G.A."/>
            <person name="Hochenegger N."/>
            <person name="Mach R.L."/>
            <person name="Mach-Aigner A.R."/>
            <person name="Javad Rahimi M."/>
            <person name="Salim K.A."/>
            <person name="Chan C.M."/>
            <person name="Lim L.B.L."/>
            <person name="Cai F."/>
            <person name="Druzhinina I.S."/>
            <person name="U'Ren J.M."/>
            <person name="Derntl C."/>
        </authorList>
    </citation>
    <scope>NUCLEOTIDE SEQUENCE</scope>
    <source>
        <strain evidence="9">TUCIM 5799</strain>
    </source>
</reference>
<feature type="region of interest" description="Disordered" evidence="7">
    <location>
        <begin position="101"/>
        <end position="141"/>
    </location>
</feature>
<feature type="region of interest" description="Disordered" evidence="7">
    <location>
        <begin position="1237"/>
        <end position="1276"/>
    </location>
</feature>
<dbReference type="Proteomes" id="UP000829685">
    <property type="component" value="Unassembled WGS sequence"/>
</dbReference>
<evidence type="ECO:0000313" key="10">
    <source>
        <dbReference type="Proteomes" id="UP000829685"/>
    </source>
</evidence>
<gene>
    <name evidence="9" type="ORF">JX265_013347</name>
</gene>
<protein>
    <recommendedName>
        <fullName evidence="8">C2H2-type domain-containing protein</fullName>
    </recommendedName>
</protein>
<feature type="region of interest" description="Disordered" evidence="7">
    <location>
        <begin position="854"/>
        <end position="972"/>
    </location>
</feature>
<dbReference type="PANTHER" id="PTHR15180:SF1">
    <property type="entry name" value="GENERAL TRANSCRIPTION FACTOR 3C POLYPEPTIDE 1"/>
    <property type="match status" value="1"/>
</dbReference>
<dbReference type="InterPro" id="IPR007309">
    <property type="entry name" value="TFIIIC_Bblock-bd"/>
</dbReference>
<sequence>MEQGLDELIEWLLTEIGFSGLEGFSALDLVKAVKAFYRERRDADGDESGPSGPASIESQEVDATDAAHASIVWKWLVARKDVIVVPSRVRNMSLDEALALSQDGPTSSMGPPESLKDTPQSSQSEPKRKSSAPDPNARPRLFLSEERQWKAIAGHGPDLKRLPQFEWKALVAIASVKEKGILQGDLTRLTGQDKRSLPMRTDALARKGYIIKQSAMLRGCRTSKLWLAQFGQNAKADVVRQGLPPEILNMPAEELTASWDPVSFTQYYTNDTIDYIAISQTFLMILKAYKAMRYCDLRAKMDIKEKVPQMRALAKSSRWWARAGVLRFEPMESKKSNKLFKDCMKFVRDPTPEEWAKYRTTPKANLKVPTSRVRKNKKGAAAPADPSADTLPPSRRLGKKPLPKRPTPEVIPSPALIRLSGWTPYKPMVNTVQEIIRRAGPEGSSNVKIGMFTLGWPYRKWVSTLTSVISLPRPRPAHVQAFIVESQLKRVGKTNTYKFVATGALKIGHQDQTNEHEGRTIEPPAQRYGPSSSQDSKGAMVKYTFPAFSPKAFLKPGRKVSGYLIPYGARKGDQLPTKRKRDGEEEISVPIQKRPRVTLTADVRHPSVEKSPEPQIVRPPGVHYGKKNSLDPYKPMGRPRKSVVLIFNSPALKDPNFFTRRQQEAEPKATSDGVQDAGGLQSVIEEDSINVASTPNSDTHESRSQAEPRSVTPVQKTARPKRGRWSAGGPKSFKCDKCGKSWKNPNGLEYHQTKSQSPCNPDYVAPPPKAMRVFTPKLKERSMSADVAEETDEALPSTQRKPSEAPRNVLPSRRPKRAAQEIDVPAPVAAPPSRNATHRQVRLHNVLDLPTAVKSRSVASIERSPRRGTESPLANTTANKRFDSPVSSNVAGRPLDRAESIEPPATTLSLNSRRQLLKGSQSLPMDMNGENLSSSKLGLPGATSHTSQTPNGSLQRGKKTSKKPRPDAATKQRMFDVVQRLLDQNDDVLPGDESLFLLVLHRWSEGSGDSQIGPPDRTKYDKLMKAMERDKIIHCHTYSLPNNGGAFKTISVIFKPSHGGASEDISKRIDQVKSKCIELYPEPYIPAKVAIPRSEYDSLRALGEKDTDNAPHLANVQGASKSSDKKIATLEYELPVDLNAKSKAPAGSGLDTDSPGRRRTRLDADDSDEPHRLTPRKRRKLRSADDFSAVGRSSQPSRQDSQQDGEADHAHSYLQDPATGAWSSQPQMARPTARVDAEILTATPRTRKATTPTPRRRIRRGRKAAPDPAARGDIDDGDVSWDVALAPAEVIKAFEASSTIQFLPPTTPAEFAKATSMEDDMSEDDDEDDEDLLTLDDDEDHLPKEAAAKDSAFTTLHSIVATGHGVWPGTFPRSYFMDRPGGSFTMVGSFPDSRWLLRQNLPQNVREMVENVQLTRAMRKGIDRVYGDFGRDVTAIETWEMSPEGIYLQNRGTIAPDHIFISLASDPSEASMEPVTLEWPEDTQYTIDTLPNEIKYGIVEDDGGQSLTSKPDTVTEMPKRAYRRRNVDGESRQPVKRSQGNWKARTLSAIPKRSTGRWNKQRAIGDNLGRNKETELLVAIVIIRKLLGGVDKITDWGLIIKLYPEWSLSGIKRFWNRICRERANYIEALSKKFDSAYLDAYEKNEVPSIDYDDLDNYDWRTVIAWATKLETHDGVELPVTRRQFNNQYKLSEPKKDEENWRETWYHFQSSTFVRTEGAAGQHATLPATKPSPSSTPFSTTEIHLAMSWVRALCDDTKGITIGTDIRATLLKRWRGDKASLDELLDYAITKLLESKVISRLYGKGRSRSFRLNTLFENRAKKFANLERFTQAISFKAELDKKFRSNEAMILPYNANDGAIMAMINLQAYGRVRLADDNFPVIPHGFKPGDYEGRKYPKRYYQWDVKLMPTDKYVYDEDLPLVMLAKDVVIPKSGPLGEIPGWYDFFGNLDHGRWVQYLCMMVFALATKGPMTAESAVSLLAPTIEAFEAQLIIDWLDGLGVVQRLVGNRALTVGEWWWLVTGRLASTQAQEVVEE</sequence>
<feature type="compositionally biased region" description="Basic and acidic residues" evidence="7">
    <location>
        <begin position="510"/>
        <end position="520"/>
    </location>
</feature>
<keyword evidence="2" id="KW-0597">Phosphoprotein</keyword>
<feature type="compositionally biased region" description="Polar residues" evidence="7">
    <location>
        <begin position="943"/>
        <end position="954"/>
    </location>
</feature>
<dbReference type="Pfam" id="PF04182">
    <property type="entry name" value="B-block_TFIIIC"/>
    <property type="match status" value="1"/>
</dbReference>
<dbReference type="InterPro" id="IPR013087">
    <property type="entry name" value="Znf_C2H2_type"/>
</dbReference>
<feature type="region of interest" description="Disordered" evidence="7">
    <location>
        <begin position="1140"/>
        <end position="1209"/>
    </location>
</feature>
<dbReference type="Pfam" id="PF20222">
    <property type="entry name" value="DUF6581"/>
    <property type="match status" value="1"/>
</dbReference>
<feature type="compositionally biased region" description="Basic residues" evidence="7">
    <location>
        <begin position="1254"/>
        <end position="1263"/>
    </location>
</feature>
<keyword evidence="10" id="KW-1185">Reference proteome</keyword>
<feature type="region of interest" description="Disordered" evidence="7">
    <location>
        <begin position="606"/>
        <end position="636"/>
    </location>
</feature>
<evidence type="ECO:0000256" key="6">
    <source>
        <dbReference type="PROSITE-ProRule" id="PRU00042"/>
    </source>
</evidence>
<feature type="region of interest" description="Disordered" evidence="7">
    <location>
        <begin position="41"/>
        <end position="61"/>
    </location>
</feature>
<dbReference type="GO" id="GO:0008270">
    <property type="term" value="F:zinc ion binding"/>
    <property type="evidence" value="ECO:0007669"/>
    <property type="project" value="UniProtKB-KW"/>
</dbReference>
<proteinExistence type="predicted"/>
<evidence type="ECO:0000256" key="3">
    <source>
        <dbReference type="ARBA" id="ARBA00023125"/>
    </source>
</evidence>
<evidence type="ECO:0000256" key="5">
    <source>
        <dbReference type="ARBA" id="ARBA00023242"/>
    </source>
</evidence>
<feature type="compositionally biased region" description="Low complexity" evidence="7">
    <location>
        <begin position="1241"/>
        <end position="1253"/>
    </location>
</feature>
<accession>A0A9Q0AIU2</accession>
<dbReference type="GO" id="GO:0005634">
    <property type="term" value="C:nucleus"/>
    <property type="evidence" value="ECO:0007669"/>
    <property type="project" value="UniProtKB-SubCell"/>
</dbReference>
<evidence type="ECO:0000256" key="2">
    <source>
        <dbReference type="ARBA" id="ARBA00022553"/>
    </source>
</evidence>
<dbReference type="GO" id="GO:0006384">
    <property type="term" value="P:transcription initiation at RNA polymerase III promoter"/>
    <property type="evidence" value="ECO:0007669"/>
    <property type="project" value="InterPro"/>
</dbReference>
<dbReference type="PANTHER" id="PTHR15180">
    <property type="entry name" value="GENERAL TRANSCRIPTION FACTOR 3C POLYPEPTIDE 1"/>
    <property type="match status" value="1"/>
</dbReference>
<feature type="compositionally biased region" description="Basic and acidic residues" evidence="7">
    <location>
        <begin position="1161"/>
        <end position="1172"/>
    </location>
</feature>
<feature type="compositionally biased region" description="Polar residues" evidence="7">
    <location>
        <begin position="906"/>
        <end position="923"/>
    </location>
</feature>
<evidence type="ECO:0000256" key="1">
    <source>
        <dbReference type="ARBA" id="ARBA00004123"/>
    </source>
</evidence>
<feature type="compositionally biased region" description="Polar residues" evidence="7">
    <location>
        <begin position="872"/>
        <end position="890"/>
    </location>
</feature>
<organism evidence="9 10">
    <name type="scientific">Neoarthrinium moseri</name>
    <dbReference type="NCBI Taxonomy" id="1658444"/>
    <lineage>
        <taxon>Eukaryota</taxon>
        <taxon>Fungi</taxon>
        <taxon>Dikarya</taxon>
        <taxon>Ascomycota</taxon>
        <taxon>Pezizomycotina</taxon>
        <taxon>Sordariomycetes</taxon>
        <taxon>Xylariomycetidae</taxon>
        <taxon>Amphisphaeriales</taxon>
        <taxon>Apiosporaceae</taxon>
        <taxon>Neoarthrinium</taxon>
    </lineage>
</organism>
<feature type="region of interest" description="Disordered" evidence="7">
    <location>
        <begin position="510"/>
        <end position="536"/>
    </location>
</feature>
<dbReference type="GO" id="GO:0042791">
    <property type="term" value="P:5S class rRNA transcription by RNA polymerase III"/>
    <property type="evidence" value="ECO:0007669"/>
    <property type="project" value="TreeGrafter"/>
</dbReference>
<dbReference type="EMBL" id="JAFIMR010000068">
    <property type="protein sequence ID" value="KAI1850784.1"/>
    <property type="molecule type" value="Genomic_DNA"/>
</dbReference>
<dbReference type="GO" id="GO:0000127">
    <property type="term" value="C:transcription factor TFIIIC complex"/>
    <property type="evidence" value="ECO:0007669"/>
    <property type="project" value="InterPro"/>
</dbReference>
<evidence type="ECO:0000313" key="9">
    <source>
        <dbReference type="EMBL" id="KAI1850784.1"/>
    </source>
</evidence>
<dbReference type="GO" id="GO:0003677">
    <property type="term" value="F:DNA binding"/>
    <property type="evidence" value="ECO:0007669"/>
    <property type="project" value="UniProtKB-KW"/>
</dbReference>
<keyword evidence="6" id="KW-0862">Zinc</keyword>
<feature type="compositionally biased region" description="Low complexity" evidence="7">
    <location>
        <begin position="1192"/>
        <end position="1204"/>
    </location>
</feature>
<dbReference type="PROSITE" id="PS50157">
    <property type="entry name" value="ZINC_FINGER_C2H2_2"/>
    <property type="match status" value="1"/>
</dbReference>
<feature type="compositionally biased region" description="Acidic residues" evidence="7">
    <location>
        <begin position="1317"/>
        <end position="1334"/>
    </location>
</feature>
<evidence type="ECO:0000256" key="7">
    <source>
        <dbReference type="SAM" id="MobiDB-lite"/>
    </source>
</evidence>
<dbReference type="OrthoDB" id="5403573at2759"/>
<evidence type="ECO:0000256" key="4">
    <source>
        <dbReference type="ARBA" id="ARBA00023163"/>
    </source>
</evidence>
<comment type="caution">
    <text evidence="9">The sequence shown here is derived from an EMBL/GenBank/DDBJ whole genome shotgun (WGS) entry which is preliminary data.</text>
</comment>
<comment type="subcellular location">
    <subcellularLocation>
        <location evidence="1">Nucleus</location>
    </subcellularLocation>
</comment>
<feature type="region of interest" description="Disordered" evidence="7">
    <location>
        <begin position="781"/>
        <end position="838"/>
    </location>
</feature>
<keyword evidence="4" id="KW-0804">Transcription</keyword>